<gene>
    <name evidence="2" type="ORF">RFI_17481</name>
</gene>
<dbReference type="AlphaFoldDB" id="X6N1X7"/>
<name>X6N1X7_RETFI</name>
<evidence type="ECO:0000313" key="2">
    <source>
        <dbReference type="EMBL" id="ETO19749.1"/>
    </source>
</evidence>
<dbReference type="Gene3D" id="2.60.40.200">
    <property type="entry name" value="Superoxide dismutase, copper/zinc binding domain"/>
    <property type="match status" value="2"/>
</dbReference>
<proteinExistence type="predicted"/>
<dbReference type="EMBL" id="ASPP01013317">
    <property type="protein sequence ID" value="ETO19749.1"/>
    <property type="molecule type" value="Genomic_DNA"/>
</dbReference>
<evidence type="ECO:0000256" key="1">
    <source>
        <dbReference type="SAM" id="Phobius"/>
    </source>
</evidence>
<evidence type="ECO:0000313" key="3">
    <source>
        <dbReference type="Proteomes" id="UP000023152"/>
    </source>
</evidence>
<dbReference type="OrthoDB" id="159229at2759"/>
<keyword evidence="1" id="KW-0812">Transmembrane</keyword>
<comment type="caution">
    <text evidence="2">The sequence shown here is derived from an EMBL/GenBank/DDBJ whole genome shotgun (WGS) entry which is preliminary data.</text>
</comment>
<dbReference type="GO" id="GO:0006801">
    <property type="term" value="P:superoxide metabolic process"/>
    <property type="evidence" value="ECO:0007669"/>
    <property type="project" value="InterPro"/>
</dbReference>
<keyword evidence="1" id="KW-0472">Membrane</keyword>
<organism evidence="2 3">
    <name type="scientific">Reticulomyxa filosa</name>
    <dbReference type="NCBI Taxonomy" id="46433"/>
    <lineage>
        <taxon>Eukaryota</taxon>
        <taxon>Sar</taxon>
        <taxon>Rhizaria</taxon>
        <taxon>Retaria</taxon>
        <taxon>Foraminifera</taxon>
        <taxon>Monothalamids</taxon>
        <taxon>Reticulomyxidae</taxon>
        <taxon>Reticulomyxa</taxon>
    </lineage>
</organism>
<dbReference type="GO" id="GO:0046872">
    <property type="term" value="F:metal ion binding"/>
    <property type="evidence" value="ECO:0007669"/>
    <property type="project" value="InterPro"/>
</dbReference>
<keyword evidence="3" id="KW-1185">Reference proteome</keyword>
<protein>
    <submittedName>
        <fullName evidence="2">Uncharacterized protein</fullName>
    </submittedName>
</protein>
<sequence length="403" mass="44894">MIYVKWDPWIACSKSTANSYCLTYSSTSEHKCVASSSAYSNSGKYLCNQTTYQLNPFACEVSDLDGKYGRLFLSNGNQTFIRTDVSFWEMKSSDLHAKSIVFHCGQSNDRAFCAPFNTSSYTAATSSISQTEKKRVVGVGKEEALNKIWSDSKMLHSIYTIYIYKVDSNVKASFEKLSKGSKIELNADGTYKVQLNLTSIKSSINCESVIYRIYNSWNDTNKETSYIGNEKCSRVVGRVYDPTATCLPNSDSKFCHHSPFLCNDTTYVYQCNSTANRYSCSPSDLSGKYGALHTLNLSRLYFSLNGVDDVMVPLNLLHYPNSKSIVLECASNNSILACAKLTFNVNSDDSSSSTVVIIIIIVFSIIGAIAVGVFIYLWCRKPAPANPRDEEENIPLHPRQQSL</sequence>
<dbReference type="Proteomes" id="UP000023152">
    <property type="component" value="Unassembled WGS sequence"/>
</dbReference>
<keyword evidence="1" id="KW-1133">Transmembrane helix</keyword>
<reference evidence="2 3" key="1">
    <citation type="journal article" date="2013" name="Curr. Biol.">
        <title>The Genome of the Foraminiferan Reticulomyxa filosa.</title>
        <authorList>
            <person name="Glockner G."/>
            <person name="Hulsmann N."/>
            <person name="Schleicher M."/>
            <person name="Noegel A.A."/>
            <person name="Eichinger L."/>
            <person name="Gallinger C."/>
            <person name="Pawlowski J."/>
            <person name="Sierra R."/>
            <person name="Euteneuer U."/>
            <person name="Pillet L."/>
            <person name="Moustafa A."/>
            <person name="Platzer M."/>
            <person name="Groth M."/>
            <person name="Szafranski K."/>
            <person name="Schliwa M."/>
        </authorList>
    </citation>
    <scope>NUCLEOTIDE SEQUENCE [LARGE SCALE GENOMIC DNA]</scope>
</reference>
<accession>X6N1X7</accession>
<dbReference type="InterPro" id="IPR036423">
    <property type="entry name" value="SOD-like_Cu/Zn_dom_sf"/>
</dbReference>
<feature type="transmembrane region" description="Helical" evidence="1">
    <location>
        <begin position="355"/>
        <end position="378"/>
    </location>
</feature>